<evidence type="ECO:0000256" key="3">
    <source>
        <dbReference type="SAM" id="Phobius"/>
    </source>
</evidence>
<dbReference type="Pfam" id="PF01484">
    <property type="entry name" value="Col_cuticle_N"/>
    <property type="match status" value="1"/>
</dbReference>
<keyword evidence="3" id="KW-0812">Transmembrane</keyword>
<keyword evidence="3" id="KW-0472">Membrane</keyword>
<organism evidence="7">
    <name type="scientific">Soboliphyme baturini</name>
    <dbReference type="NCBI Taxonomy" id="241478"/>
    <lineage>
        <taxon>Eukaryota</taxon>
        <taxon>Metazoa</taxon>
        <taxon>Ecdysozoa</taxon>
        <taxon>Nematoda</taxon>
        <taxon>Enoplea</taxon>
        <taxon>Dorylaimia</taxon>
        <taxon>Dioctophymatida</taxon>
        <taxon>Dioctophymatoidea</taxon>
        <taxon>Soboliphymatidae</taxon>
        <taxon>Soboliphyme</taxon>
    </lineage>
</organism>
<reference evidence="7" key="1">
    <citation type="submission" date="2016-06" db="UniProtKB">
        <authorList>
            <consortium name="WormBaseParasite"/>
        </authorList>
    </citation>
    <scope>IDENTIFICATION</scope>
</reference>
<dbReference type="AlphaFoldDB" id="A0A183J6P1"/>
<dbReference type="InterPro" id="IPR002486">
    <property type="entry name" value="Col_cuticle_N"/>
</dbReference>
<keyword evidence="6" id="KW-1185">Reference proteome</keyword>
<evidence type="ECO:0000313" key="5">
    <source>
        <dbReference type="EMBL" id="VDP40890.1"/>
    </source>
</evidence>
<evidence type="ECO:0000313" key="7">
    <source>
        <dbReference type="WBParaSite" id="SBAD_0001192501-mRNA-1"/>
    </source>
</evidence>
<feature type="region of interest" description="Disordered" evidence="2">
    <location>
        <begin position="198"/>
        <end position="261"/>
    </location>
</feature>
<dbReference type="EMBL" id="UZAM01015865">
    <property type="protein sequence ID" value="VDP40890.1"/>
    <property type="molecule type" value="Genomic_DNA"/>
</dbReference>
<feature type="compositionally biased region" description="Pro residues" evidence="2">
    <location>
        <begin position="199"/>
        <end position="209"/>
    </location>
</feature>
<keyword evidence="3" id="KW-1133">Transmembrane helix</keyword>
<feature type="domain" description="Nematode cuticle collagen N-terminal" evidence="4">
    <location>
        <begin position="98"/>
        <end position="150"/>
    </location>
</feature>
<dbReference type="PANTHER" id="PTHR24637:SF262">
    <property type="entry name" value="CUTICLE COLLAGEN 34-RELATED"/>
    <property type="match status" value="1"/>
</dbReference>
<sequence length="261" mass="28501">MEIHRSQDATSTADDSDHFESTRRLSFSSLRRMVAMHLCISWPPLKATGRETKDVSATDALTYRLCAWHRMLLRLRATHWCERLIAMEGDIRINAFKFVAYSAVAFSIVSVLSVCVSLPVVYNYVRHVRQQMNSELRFCKGSADDILHELKVLRKPSGGTARNRTRRSSSLDRVFHDQLSNGTDREFQKTCEGCCLPGPAGPPGPPGKPGKPGRPGIPGLPGPPGVTPIAPCETVTPPPCKPCPAGPPGPRGPPGPPGKFQ</sequence>
<evidence type="ECO:0000256" key="1">
    <source>
        <dbReference type="ARBA" id="ARBA00022737"/>
    </source>
</evidence>
<accession>A0A183J6P1</accession>
<dbReference type="Proteomes" id="UP000270296">
    <property type="component" value="Unassembled WGS sequence"/>
</dbReference>
<proteinExistence type="predicted"/>
<name>A0A183J6P1_9BILA</name>
<feature type="transmembrane region" description="Helical" evidence="3">
    <location>
        <begin position="98"/>
        <end position="122"/>
    </location>
</feature>
<protein>
    <submittedName>
        <fullName evidence="7">Col_cuticle_N domain-containing protein</fullName>
    </submittedName>
</protein>
<keyword evidence="1" id="KW-0677">Repeat</keyword>
<dbReference type="OrthoDB" id="5920752at2759"/>
<gene>
    <name evidence="5" type="ORF">SBAD_LOCUS11539</name>
</gene>
<dbReference type="PANTHER" id="PTHR24637">
    <property type="entry name" value="COLLAGEN"/>
    <property type="match status" value="1"/>
</dbReference>
<evidence type="ECO:0000259" key="4">
    <source>
        <dbReference type="SMART" id="SM01088"/>
    </source>
</evidence>
<dbReference type="SMART" id="SM01088">
    <property type="entry name" value="Col_cuticle_N"/>
    <property type="match status" value="1"/>
</dbReference>
<dbReference type="WBParaSite" id="SBAD_0001192501-mRNA-1">
    <property type="protein sequence ID" value="SBAD_0001192501-mRNA-1"/>
    <property type="gene ID" value="SBAD_0001192501"/>
</dbReference>
<dbReference type="GO" id="GO:0042302">
    <property type="term" value="F:structural constituent of cuticle"/>
    <property type="evidence" value="ECO:0007669"/>
    <property type="project" value="InterPro"/>
</dbReference>
<evidence type="ECO:0000313" key="6">
    <source>
        <dbReference type="Proteomes" id="UP000270296"/>
    </source>
</evidence>
<reference evidence="5 6" key="2">
    <citation type="submission" date="2018-11" db="EMBL/GenBank/DDBJ databases">
        <authorList>
            <consortium name="Pathogen Informatics"/>
        </authorList>
    </citation>
    <scope>NUCLEOTIDE SEQUENCE [LARGE SCALE GENOMIC DNA]</scope>
</reference>
<evidence type="ECO:0000256" key="2">
    <source>
        <dbReference type="SAM" id="MobiDB-lite"/>
    </source>
</evidence>
<feature type="compositionally biased region" description="Pro residues" evidence="2">
    <location>
        <begin position="236"/>
        <end position="261"/>
    </location>
</feature>